<dbReference type="InterPro" id="IPR043142">
    <property type="entry name" value="PapC-like_C_sf"/>
</dbReference>
<evidence type="ECO:0000256" key="7">
    <source>
        <dbReference type="ARBA" id="ARBA00022729"/>
    </source>
</evidence>
<evidence type="ECO:0000256" key="1">
    <source>
        <dbReference type="ARBA" id="ARBA00004571"/>
    </source>
</evidence>
<keyword evidence="8" id="KW-0472">Membrane</keyword>
<keyword evidence="4" id="KW-1134">Transmembrane beta strand</keyword>
<proteinExistence type="inferred from homology"/>
<sequence length="849" mass="92823">MVNLLHRDSSLPVRVAQPRLTCLAAIFLMMAESVYAREFYFAPDALDSDVASPVSDLSIFSNPKAQLPGKYPTHIRLNKRLLEESQVAYLNGKDGSLEAQLTPAMLRKWGVKIDDYPELAALPPDTPLPHPPGWYIPASSSVFDFTSQTLDLSFPQESIEHQSTGYIAPSRWDNGVPVVFSDYTFSGRETTGPGDSSNSQYLNMRSGVNLGGWRARNYSTWSDSGGEKSWQTIASWLQHDIRVLKAQFVGGQSSTRGEVFDSIQYSGINLASDEEMLPASERGFAPVIRGTAMSNAQVTIKQNGYVIYQSTVSPGAFEIRDLYATSSSGDMEVTIKEADGTEHQFTQASSSVALMQRPSHLRFETTVGRYRADNESGDSEPMFAQSSAIYGVNNRLTLYGGATFAENYSAAVAGAGVNLGRYGSLSADVTAAQTRSEYEGTQTGQSWRLMYTSNIAVTGTYFTLASYRYSSRGYYSFADANHLDNQDIQDDWRDSYNKRNRMQLSVNQPFGDGTFYLNGYQQNYWGTHKKERSVNAGASYQFQHISYHMNLSWNDSQSGSNDRILSVGISIPLNDWLPGSWANYDISNTKGGATTQNLGLNGTLLDDRSLNYSLQQSHSKHPAANSSNLSATWRAPFSNLNAGYHSASDRSQQLSYGVSGAVVAHPHGVTLSQPLGDQFAIINADGASGLQFQNQYGIRTDWWGNAIIPSLSPYQENRIGLNTTALPDDVDSSDTAVTVIPSRNAAVEAHFSAHTGYRVLLTLVLPGGDPVPFGALALTTDKQSSGIVDDQGLLYLSGLQDNSTVEVQWGATSQQRCITTIKIPSEARNAQSTMKIKMLNALCQPGSKP</sequence>
<feature type="domain" description="PapC N-terminal" evidence="11">
    <location>
        <begin position="40"/>
        <end position="186"/>
    </location>
</feature>
<evidence type="ECO:0000256" key="4">
    <source>
        <dbReference type="ARBA" id="ARBA00022452"/>
    </source>
</evidence>
<protein>
    <submittedName>
        <fullName evidence="12">Fimbrial biogenesis outer membrane usher protein</fullName>
    </submittedName>
</protein>
<dbReference type="OrthoDB" id="6554712at2"/>
<dbReference type="Pfam" id="PF13954">
    <property type="entry name" value="PapC_N"/>
    <property type="match status" value="1"/>
</dbReference>
<dbReference type="PANTHER" id="PTHR30451">
    <property type="entry name" value="OUTER MEMBRANE USHER PROTEIN"/>
    <property type="match status" value="1"/>
</dbReference>
<accession>A0A8H9TUB9</accession>
<keyword evidence="7" id="KW-0732">Signal</keyword>
<dbReference type="PANTHER" id="PTHR30451:SF21">
    <property type="entry name" value="FIMBRIAL USHER DOMAIN-CONTAINING PROTEIN YDET-RELATED"/>
    <property type="match status" value="1"/>
</dbReference>
<comment type="subcellular location">
    <subcellularLocation>
        <location evidence="1">Cell outer membrane</location>
        <topology evidence="1">Multi-pass membrane protein</topology>
    </subcellularLocation>
</comment>
<evidence type="ECO:0000256" key="2">
    <source>
        <dbReference type="ARBA" id="ARBA00008064"/>
    </source>
</evidence>
<name>A0A8H9TUB9_9ENTR</name>
<dbReference type="Gene3D" id="3.10.20.410">
    <property type="match status" value="1"/>
</dbReference>
<evidence type="ECO:0000313" key="12">
    <source>
        <dbReference type="EMBL" id="HAT1584680.1"/>
    </source>
</evidence>
<dbReference type="InterPro" id="IPR042186">
    <property type="entry name" value="FimD_plug_dom"/>
</dbReference>
<dbReference type="InterPro" id="IPR037224">
    <property type="entry name" value="PapC_N_sf"/>
</dbReference>
<comment type="similarity">
    <text evidence="2">Belongs to the fimbrial export usher family.</text>
</comment>
<dbReference type="GeneID" id="92972819"/>
<dbReference type="Pfam" id="PF00577">
    <property type="entry name" value="Usher"/>
    <property type="match status" value="1"/>
</dbReference>
<dbReference type="KEGG" id="cfar:CI104_15465"/>
<feature type="domain" description="PapC-like C-terminal" evidence="10">
    <location>
        <begin position="760"/>
        <end position="824"/>
    </location>
</feature>
<evidence type="ECO:0000256" key="9">
    <source>
        <dbReference type="ARBA" id="ARBA00023237"/>
    </source>
</evidence>
<dbReference type="Gene3D" id="2.60.40.2610">
    <property type="entry name" value="Outer membrane usher protein FimD, plug domain"/>
    <property type="match status" value="1"/>
</dbReference>
<evidence type="ECO:0000259" key="10">
    <source>
        <dbReference type="Pfam" id="PF13953"/>
    </source>
</evidence>
<dbReference type="InterPro" id="IPR025885">
    <property type="entry name" value="PapC_N"/>
</dbReference>
<dbReference type="GO" id="GO:0009297">
    <property type="term" value="P:pilus assembly"/>
    <property type="evidence" value="ECO:0007669"/>
    <property type="project" value="InterPro"/>
</dbReference>
<dbReference type="AlphaFoldDB" id="A0A8H9TUB9"/>
<evidence type="ECO:0000259" key="11">
    <source>
        <dbReference type="Pfam" id="PF13954"/>
    </source>
</evidence>
<reference evidence="12" key="1">
    <citation type="journal article" date="2018" name="Genome Biol.">
        <title>SKESA: strategic k-mer extension for scrupulous assemblies.</title>
        <authorList>
            <person name="Souvorov A."/>
            <person name="Agarwala R."/>
            <person name="Lipman D.J."/>
        </authorList>
    </citation>
    <scope>NUCLEOTIDE SEQUENCE</scope>
    <source>
        <strain evidence="12">YDC697-2</strain>
    </source>
</reference>
<dbReference type="InterPro" id="IPR000015">
    <property type="entry name" value="Fimb_usher"/>
</dbReference>
<dbReference type="Gene3D" id="2.60.40.2070">
    <property type="match status" value="1"/>
</dbReference>
<dbReference type="GO" id="GO:0015473">
    <property type="term" value="F:fimbrial usher porin activity"/>
    <property type="evidence" value="ECO:0007669"/>
    <property type="project" value="InterPro"/>
</dbReference>
<dbReference type="EMBL" id="DACSDU010000003">
    <property type="protein sequence ID" value="HAT1584680.1"/>
    <property type="molecule type" value="Genomic_DNA"/>
</dbReference>
<dbReference type="Proteomes" id="UP000864563">
    <property type="component" value="Unassembled WGS sequence"/>
</dbReference>
<dbReference type="InterPro" id="IPR025949">
    <property type="entry name" value="PapC-like_C"/>
</dbReference>
<keyword evidence="6" id="KW-0812">Transmembrane</keyword>
<evidence type="ECO:0000256" key="3">
    <source>
        <dbReference type="ARBA" id="ARBA00022448"/>
    </source>
</evidence>
<comment type="caution">
    <text evidence="12">The sequence shown here is derived from an EMBL/GenBank/DDBJ whole genome shotgun (WGS) entry which is preliminary data.</text>
</comment>
<gene>
    <name evidence="12" type="ORF">I8Y00_000986</name>
</gene>
<dbReference type="GO" id="GO:0009279">
    <property type="term" value="C:cell outer membrane"/>
    <property type="evidence" value="ECO:0007669"/>
    <property type="project" value="UniProtKB-SubCell"/>
</dbReference>
<dbReference type="RefSeq" id="WP_052425366.1">
    <property type="nucleotide sequence ID" value="NZ_CABMNX010000001.1"/>
</dbReference>
<evidence type="ECO:0000256" key="6">
    <source>
        <dbReference type="ARBA" id="ARBA00022692"/>
    </source>
</evidence>
<keyword evidence="3" id="KW-0813">Transport</keyword>
<keyword evidence="5" id="KW-1029">Fimbrium biogenesis</keyword>
<dbReference type="Pfam" id="PF13953">
    <property type="entry name" value="PapC_C"/>
    <property type="match status" value="1"/>
</dbReference>
<evidence type="ECO:0000256" key="8">
    <source>
        <dbReference type="ARBA" id="ARBA00023136"/>
    </source>
</evidence>
<reference evidence="12" key="2">
    <citation type="submission" date="2020-11" db="EMBL/GenBank/DDBJ databases">
        <authorList>
            <consortium name="NCBI Pathogen Detection Project"/>
        </authorList>
    </citation>
    <scope>NUCLEOTIDE SEQUENCE</scope>
    <source>
        <strain evidence="12">YDC697-2</strain>
    </source>
</reference>
<evidence type="ECO:0000256" key="5">
    <source>
        <dbReference type="ARBA" id="ARBA00022558"/>
    </source>
</evidence>
<dbReference type="SUPFAM" id="SSF141729">
    <property type="entry name" value="FimD N-terminal domain-like"/>
    <property type="match status" value="1"/>
</dbReference>
<dbReference type="FunFam" id="2.60.40.3110:FF:000001">
    <property type="entry name" value="Putative fimbrial outer membrane usher"/>
    <property type="match status" value="1"/>
</dbReference>
<keyword evidence="9" id="KW-0998">Cell outer membrane</keyword>
<dbReference type="Gene3D" id="2.60.40.3110">
    <property type="match status" value="1"/>
</dbReference>
<organism evidence="12">
    <name type="scientific">Citrobacter farmeri</name>
    <dbReference type="NCBI Taxonomy" id="67824"/>
    <lineage>
        <taxon>Bacteria</taxon>
        <taxon>Pseudomonadati</taxon>
        <taxon>Pseudomonadota</taxon>
        <taxon>Gammaproteobacteria</taxon>
        <taxon>Enterobacterales</taxon>
        <taxon>Enterobacteriaceae</taxon>
        <taxon>Citrobacter</taxon>
    </lineage>
</organism>